<evidence type="ECO:0000259" key="3">
    <source>
        <dbReference type="SMART" id="SM00737"/>
    </source>
</evidence>
<dbReference type="GO" id="GO:0009898">
    <property type="term" value="C:cytoplasmic side of plasma membrane"/>
    <property type="evidence" value="ECO:0007669"/>
    <property type="project" value="TreeGrafter"/>
</dbReference>
<feature type="domain" description="MD-2-related lipid-recognition" evidence="3">
    <location>
        <begin position="38"/>
        <end position="190"/>
    </location>
</feature>
<dbReference type="Proteomes" id="UP001488805">
    <property type="component" value="Unassembled WGS sequence"/>
</dbReference>
<dbReference type="AlphaFoldDB" id="A0AAW1E9V0"/>
<dbReference type="GO" id="GO:0006689">
    <property type="term" value="P:ganglioside catabolic process"/>
    <property type="evidence" value="ECO:0007669"/>
    <property type="project" value="InterPro"/>
</dbReference>
<name>A0AAW1E9V0_ZOAVI</name>
<dbReference type="PANTHER" id="PTHR17357">
    <property type="entry name" value="GM2 GANGLIOSIDE ACTIVATOR PROTEIN"/>
    <property type="match status" value="1"/>
</dbReference>
<proteinExistence type="predicted"/>
<organism evidence="4 5">
    <name type="scientific">Zoarces viviparus</name>
    <name type="common">Viviparous eelpout</name>
    <name type="synonym">Blennius viviparus</name>
    <dbReference type="NCBI Taxonomy" id="48416"/>
    <lineage>
        <taxon>Eukaryota</taxon>
        <taxon>Metazoa</taxon>
        <taxon>Chordata</taxon>
        <taxon>Craniata</taxon>
        <taxon>Vertebrata</taxon>
        <taxon>Euteleostomi</taxon>
        <taxon>Actinopterygii</taxon>
        <taxon>Neopterygii</taxon>
        <taxon>Teleostei</taxon>
        <taxon>Neoteleostei</taxon>
        <taxon>Acanthomorphata</taxon>
        <taxon>Eupercaria</taxon>
        <taxon>Perciformes</taxon>
        <taxon>Cottioidei</taxon>
        <taxon>Zoarcales</taxon>
        <taxon>Zoarcidae</taxon>
        <taxon>Zoarcinae</taxon>
        <taxon>Zoarces</taxon>
    </lineage>
</organism>
<dbReference type="SUPFAM" id="SSF63707">
    <property type="entry name" value="Ganglioside M2 (gm2) activator"/>
    <property type="match status" value="1"/>
</dbReference>
<dbReference type="EMBL" id="JBCEZU010000538">
    <property type="protein sequence ID" value="KAK9518544.1"/>
    <property type="molecule type" value="Genomic_DNA"/>
</dbReference>
<evidence type="ECO:0000313" key="5">
    <source>
        <dbReference type="Proteomes" id="UP001488805"/>
    </source>
</evidence>
<dbReference type="PANTHER" id="PTHR17357:SF0">
    <property type="entry name" value="GANGLIOSIDE GM2 ACTIVATOR"/>
    <property type="match status" value="1"/>
</dbReference>
<sequence>MDPVLFVTLALVVFITPVTSSTSGLKKVPKTQILGFDWKNCGAPDAPAVLKTLTVSPDPIVIPGDLQASASGSTTVELSAPLAVNVTLEKEVAGFWVKVPCVEEVGSCHYEDLCDLLTQLVPPGQDCPEPLHTYGLPCRCPFKAGSYSLPESDFYLPFMDLPSWLTNGNYRLQGVLGLQDKQLGCLQVSLSLRSD</sequence>
<comment type="caution">
    <text evidence="4">The sequence shown here is derived from an EMBL/GenBank/DDBJ whole genome shotgun (WGS) entry which is preliminary data.</text>
</comment>
<dbReference type="Pfam" id="PF02221">
    <property type="entry name" value="E1_DerP2_DerF2"/>
    <property type="match status" value="1"/>
</dbReference>
<dbReference type="Gene3D" id="2.70.220.10">
    <property type="entry name" value="Ganglioside GM2 activator"/>
    <property type="match status" value="1"/>
</dbReference>
<dbReference type="InterPro" id="IPR028996">
    <property type="entry name" value="GM2-AP"/>
</dbReference>
<accession>A0AAW1E9V0</accession>
<dbReference type="InterPro" id="IPR003172">
    <property type="entry name" value="ML_dom"/>
</dbReference>
<dbReference type="InterPro" id="IPR036846">
    <property type="entry name" value="GM2-AP_sf"/>
</dbReference>
<evidence type="ECO:0000256" key="1">
    <source>
        <dbReference type="ARBA" id="ARBA00022729"/>
    </source>
</evidence>
<dbReference type="GO" id="GO:0005319">
    <property type="term" value="F:lipid transporter activity"/>
    <property type="evidence" value="ECO:0007669"/>
    <property type="project" value="TreeGrafter"/>
</dbReference>
<keyword evidence="5" id="KW-1185">Reference proteome</keyword>
<protein>
    <recommendedName>
        <fullName evidence="3">MD-2-related lipid-recognition domain-containing protein</fullName>
    </recommendedName>
</protein>
<evidence type="ECO:0000313" key="4">
    <source>
        <dbReference type="EMBL" id="KAK9518544.1"/>
    </source>
</evidence>
<evidence type="ECO:0000256" key="2">
    <source>
        <dbReference type="SAM" id="SignalP"/>
    </source>
</evidence>
<dbReference type="GO" id="GO:0008047">
    <property type="term" value="F:enzyme activator activity"/>
    <property type="evidence" value="ECO:0007669"/>
    <property type="project" value="InterPro"/>
</dbReference>
<dbReference type="SMART" id="SM00737">
    <property type="entry name" value="ML"/>
    <property type="match status" value="1"/>
</dbReference>
<gene>
    <name evidence="4" type="ORF">VZT92_023850</name>
</gene>
<feature type="signal peptide" evidence="2">
    <location>
        <begin position="1"/>
        <end position="20"/>
    </location>
</feature>
<feature type="chain" id="PRO_5043766132" description="MD-2-related lipid-recognition domain-containing protein" evidence="2">
    <location>
        <begin position="21"/>
        <end position="195"/>
    </location>
</feature>
<keyword evidence="1 2" id="KW-0732">Signal</keyword>
<reference evidence="4 5" key="1">
    <citation type="journal article" date="2024" name="Genome Biol. Evol.">
        <title>Chromosome-level genome assembly of the viviparous eelpout Zoarces viviparus.</title>
        <authorList>
            <person name="Fuhrmann N."/>
            <person name="Brasseur M.V."/>
            <person name="Bakowski C.E."/>
            <person name="Podsiadlowski L."/>
            <person name="Prost S."/>
            <person name="Krehenwinkel H."/>
            <person name="Mayer C."/>
        </authorList>
    </citation>
    <scope>NUCLEOTIDE SEQUENCE [LARGE SCALE GENOMIC DNA]</scope>
    <source>
        <strain evidence="4">NO-MEL_2022_Ind0_liver</strain>
    </source>
</reference>